<feature type="domain" description="Vacuolar protein 14 C-terminal Fig4-binding" evidence="8">
    <location>
        <begin position="450"/>
        <end position="627"/>
    </location>
</feature>
<evidence type="ECO:0000259" key="8">
    <source>
        <dbReference type="Pfam" id="PF11916"/>
    </source>
</evidence>
<evidence type="ECO:0000256" key="4">
    <source>
        <dbReference type="ARBA" id="ARBA00022737"/>
    </source>
</evidence>
<comment type="subcellular location">
    <subcellularLocation>
        <location evidence="1">Endomembrane system</location>
    </subcellularLocation>
</comment>
<dbReference type="InterPro" id="IPR021841">
    <property type="entry name" value="VAC14_Fig4p-bd"/>
</dbReference>
<evidence type="ECO:0000256" key="6">
    <source>
        <dbReference type="ARBA" id="ARBA00045654"/>
    </source>
</evidence>
<proteinExistence type="inferred from homology"/>
<dbReference type="InterPro" id="IPR016024">
    <property type="entry name" value="ARM-type_fold"/>
</dbReference>
<evidence type="ECO:0000313" key="9">
    <source>
        <dbReference type="EMBL" id="TKR92998.1"/>
    </source>
</evidence>
<evidence type="ECO:0000256" key="3">
    <source>
        <dbReference type="ARBA" id="ARBA00013840"/>
    </source>
</evidence>
<comment type="caution">
    <text evidence="9">The sequence shown here is derived from an EMBL/GenBank/DDBJ whole genome shotgun (WGS) entry which is preliminary data.</text>
</comment>
<dbReference type="Gene3D" id="1.25.10.10">
    <property type="entry name" value="Leucine-rich Repeat Variant"/>
    <property type="match status" value="2"/>
</dbReference>
<comment type="subunit">
    <text evidence="7">Forms pentamers. Component of the PI(3,5)P2 regulatory complex/PAS complex, at least composed of PIKFYVE, FIG4 and VAC14. VAC14 nucleates the assembly of the complex and serves as a scaffold by pentamerizing into a star-shaped structure, which can bind a single copy each of PIKFYVE and FIG4 and coordinates their activities. Interacts with NOS1.</text>
</comment>
<evidence type="ECO:0000256" key="5">
    <source>
        <dbReference type="ARBA" id="ARBA00023136"/>
    </source>
</evidence>
<dbReference type="GO" id="GO:0070772">
    <property type="term" value="C:PAS complex"/>
    <property type="evidence" value="ECO:0007669"/>
    <property type="project" value="InterPro"/>
</dbReference>
<dbReference type="STRING" id="34508.A0A4U5P9P2"/>
<keyword evidence="4" id="KW-0677">Repeat</keyword>
<dbReference type="PANTHER" id="PTHR16023:SF0">
    <property type="entry name" value="PROTEIN VAC14 HOMOLOG"/>
    <property type="match status" value="1"/>
</dbReference>
<organism evidence="9 10">
    <name type="scientific">Steinernema carpocapsae</name>
    <name type="common">Entomopathogenic nematode</name>
    <dbReference type="NCBI Taxonomy" id="34508"/>
    <lineage>
        <taxon>Eukaryota</taxon>
        <taxon>Metazoa</taxon>
        <taxon>Ecdysozoa</taxon>
        <taxon>Nematoda</taxon>
        <taxon>Chromadorea</taxon>
        <taxon>Rhabditida</taxon>
        <taxon>Tylenchina</taxon>
        <taxon>Panagrolaimomorpha</taxon>
        <taxon>Strongyloidoidea</taxon>
        <taxon>Steinernematidae</taxon>
        <taxon>Steinernema</taxon>
    </lineage>
</organism>
<dbReference type="Proteomes" id="UP000298663">
    <property type="component" value="Unassembled WGS sequence"/>
</dbReference>
<gene>
    <name evidence="9" type="ORF">L596_007535</name>
</gene>
<keyword evidence="10" id="KW-1185">Reference proteome</keyword>
<dbReference type="PANTHER" id="PTHR16023">
    <property type="entry name" value="TAX1 BINDING PROTEIN-RELATED"/>
    <property type="match status" value="1"/>
</dbReference>
<comment type="similarity">
    <text evidence="2">Belongs to the VAC14 family.</text>
</comment>
<keyword evidence="5" id="KW-0472">Membrane</keyword>
<evidence type="ECO:0000313" key="10">
    <source>
        <dbReference type="Proteomes" id="UP000298663"/>
    </source>
</evidence>
<dbReference type="GO" id="GO:0010008">
    <property type="term" value="C:endosome membrane"/>
    <property type="evidence" value="ECO:0007669"/>
    <property type="project" value="TreeGrafter"/>
</dbReference>
<dbReference type="SUPFAM" id="SSF48371">
    <property type="entry name" value="ARM repeat"/>
    <property type="match status" value="1"/>
</dbReference>
<dbReference type="InterPro" id="IPR026825">
    <property type="entry name" value="Vac14"/>
</dbReference>
<dbReference type="Pfam" id="PF12755">
    <property type="entry name" value="Vac14_Fab1_bd"/>
    <property type="match status" value="1"/>
</dbReference>
<name>A0A4U5P9P2_STECR</name>
<dbReference type="Pfam" id="PF11916">
    <property type="entry name" value="Vac14_Fig4_bd"/>
    <property type="match status" value="1"/>
</dbReference>
<accession>A0A4U5P9P2</accession>
<dbReference type="InterPro" id="IPR011989">
    <property type="entry name" value="ARM-like"/>
</dbReference>
<evidence type="ECO:0000256" key="2">
    <source>
        <dbReference type="ARBA" id="ARBA00010225"/>
    </source>
</evidence>
<evidence type="ECO:0000256" key="1">
    <source>
        <dbReference type="ARBA" id="ARBA00004308"/>
    </source>
</evidence>
<dbReference type="OrthoDB" id="5574975at2759"/>
<comment type="function">
    <text evidence="6">Scaffold protein component of the PI(3,5)P2 regulatory complex which regulates both the synthesis and turnover of phosphatidylinositol 3,5-bisphosphate (PtdIns(3,5)P2). Pentamerizes into a star-shaped structure and nucleates the assembly of the complex. The pentamer binds a single copy each of PIKFYVE and FIG4 and coordinates both PIKfyve kinase activity and FIG4 phosphatase activity, being required to maintain normal levels of phosphatidylinositol 3-phosphate (PtdIns(3)P) and phosphatidylinositol 5-phosphate (PtdIns(5)P). Plays a role in the biogenesis of endosome carrier vesicles (ECV) / multivesicular bodies (MVB) transport intermediates from early endosomes.</text>
</comment>
<dbReference type="EMBL" id="AZBU02000002">
    <property type="protein sequence ID" value="TKR92998.1"/>
    <property type="molecule type" value="Genomic_DNA"/>
</dbReference>
<reference evidence="9 10" key="1">
    <citation type="journal article" date="2015" name="Genome Biol.">
        <title>Comparative genomics of Steinernema reveals deeply conserved gene regulatory networks.</title>
        <authorList>
            <person name="Dillman A.R."/>
            <person name="Macchietto M."/>
            <person name="Porter C.F."/>
            <person name="Rogers A."/>
            <person name="Williams B."/>
            <person name="Antoshechkin I."/>
            <person name="Lee M.M."/>
            <person name="Goodwin Z."/>
            <person name="Lu X."/>
            <person name="Lewis E.E."/>
            <person name="Goodrich-Blair H."/>
            <person name="Stock S.P."/>
            <person name="Adams B.J."/>
            <person name="Sternberg P.W."/>
            <person name="Mortazavi A."/>
        </authorList>
    </citation>
    <scope>NUCLEOTIDE SEQUENCE [LARGE SCALE GENOMIC DNA]</scope>
    <source>
        <strain evidence="9 10">ALL</strain>
    </source>
</reference>
<sequence length="679" mass="76537">MSDAQYAPLTAAVVRTLTDKLYERRKAAALDIEKQVRDLVANNHISQLEKLLCVLKELTIAQNGNTRKGGLIGMAAAAIALGKGIPPFVPQLIEPVLTCFSDTDSRVRYYACESLYNIVKISRSAALALFPQLFDTLWKLSSDVDQNVRSGAELLDRLLKDIVTATPDFEMELVMNLIRAQGYAEVSSSRRFVVSWLNTLLTVPEFNVLVYLPEVLDQLFLILSDEDSAVKDVTKSVLGQFLGLLGKAPEGKTDIRALINILIIHAGPRSSLLARQTALIWMERFVTLFGQKILPNLSHYLTVVLPCIHDSQLKAKDLNKLLMDLVADGSSVGLDPVVEVLLNNIHHERTETRIAVLNWIKHMHTVIPNQIVPYIEKIFSILLELLSDQSDDVLLLDLNLLSDICEEKHHSLDYASLNLDPGTTEKLSNVSPYLIKFCVSLVEMFRSKPNLMNDRAVLIVRRICLLLDPSHIYQALSLILLQEPDVEFVSRMVAMLNSILLTATELFVLRDQLKKLDTKDSISLFSCVYRCWCHQPIALLGLCLLTQNYAHACNLVEELSHIDITVELLLEIDRLVQLIESPILAYIRMDLLNATHHEPLAEVLSALLMLLPQTDAFTTLHKRLQAVPAIKLSKKKAKSRPLVEEIDFDEFINHFQSITLNRQNYIRQKHRDLLNSSTD</sequence>
<evidence type="ECO:0000256" key="7">
    <source>
        <dbReference type="ARBA" id="ARBA00047092"/>
    </source>
</evidence>
<protein>
    <recommendedName>
        <fullName evidence="3">Protein VAC14 homolog</fullName>
    </recommendedName>
</protein>
<dbReference type="AlphaFoldDB" id="A0A4U5P9P2"/>
<dbReference type="GO" id="GO:0006661">
    <property type="term" value="P:phosphatidylinositol biosynthetic process"/>
    <property type="evidence" value="ECO:0007669"/>
    <property type="project" value="InterPro"/>
</dbReference>
<reference evidence="9 10" key="2">
    <citation type="journal article" date="2019" name="G3 (Bethesda)">
        <title>Hybrid Assembly of the Genome of the Entomopathogenic Nematode Steinernema carpocapsae Identifies the X-Chromosome.</title>
        <authorList>
            <person name="Serra L."/>
            <person name="Macchietto M."/>
            <person name="Macias-Munoz A."/>
            <person name="McGill C.J."/>
            <person name="Rodriguez I.M."/>
            <person name="Rodriguez B."/>
            <person name="Murad R."/>
            <person name="Mortazavi A."/>
        </authorList>
    </citation>
    <scope>NUCLEOTIDE SEQUENCE [LARGE SCALE GENOMIC DNA]</scope>
    <source>
        <strain evidence="9 10">ALL</strain>
    </source>
</reference>